<feature type="domain" description="Ketoreductase" evidence="8">
    <location>
        <begin position="8"/>
        <end position="187"/>
    </location>
</feature>
<dbReference type="HOGENOM" id="CLU_010194_1_3_4"/>
<dbReference type="OrthoDB" id="9804774at2"/>
<accession>A0A0E3YCK6</accession>
<evidence type="ECO:0000256" key="7">
    <source>
        <dbReference type="ARBA" id="ARBA00048508"/>
    </source>
</evidence>
<dbReference type="PATRIC" id="fig|573737.6.peg.4283"/>
<evidence type="ECO:0000259" key="8">
    <source>
        <dbReference type="SMART" id="SM00822"/>
    </source>
</evidence>
<dbReference type="KEGG" id="pox:MB84_16725"/>
<dbReference type="SMART" id="SM00822">
    <property type="entry name" value="PKS_KR"/>
    <property type="match status" value="1"/>
</dbReference>
<dbReference type="PRINTS" id="PR00080">
    <property type="entry name" value="SDRFAMILY"/>
</dbReference>
<dbReference type="Gene3D" id="3.40.50.720">
    <property type="entry name" value="NAD(P)-binding Rossmann-like Domain"/>
    <property type="match status" value="1"/>
</dbReference>
<name>A0A0E3YCK6_9BURK</name>
<dbReference type="Pfam" id="PF13561">
    <property type="entry name" value="adh_short_C2"/>
    <property type="match status" value="1"/>
</dbReference>
<dbReference type="GO" id="GO:0004316">
    <property type="term" value="F:3-oxoacyl-[acyl-carrier-protein] reductase (NADPH) activity"/>
    <property type="evidence" value="ECO:0007669"/>
    <property type="project" value="UniProtKB-EC"/>
</dbReference>
<evidence type="ECO:0000256" key="6">
    <source>
        <dbReference type="ARBA" id="ARBA00029899"/>
    </source>
</evidence>
<dbReference type="SUPFAM" id="SSF51735">
    <property type="entry name" value="NAD(P)-binding Rossmann-fold domains"/>
    <property type="match status" value="1"/>
</dbReference>
<comment type="function">
    <text evidence="1">Catalyzes the NADPH-dependent reduction of beta-ketoacyl-ACP substrates to beta-hydroxyacyl-ACP products, the first reductive step in the elongation cycle of fatty acid biosynthesis.</text>
</comment>
<comment type="similarity">
    <text evidence="2">Belongs to the short-chain dehydrogenases/reductases (SDR) family.</text>
</comment>
<dbReference type="PANTHER" id="PTHR42760">
    <property type="entry name" value="SHORT-CHAIN DEHYDROGENASES/REDUCTASES FAMILY MEMBER"/>
    <property type="match status" value="1"/>
</dbReference>
<dbReference type="PANTHER" id="PTHR42760:SF40">
    <property type="entry name" value="3-OXOACYL-[ACYL-CARRIER-PROTEIN] REDUCTASE, CHLOROPLASTIC"/>
    <property type="match status" value="1"/>
</dbReference>
<dbReference type="RefSeq" id="WP_046291953.1">
    <property type="nucleotide sequence ID" value="NZ_CP011253.3"/>
</dbReference>
<keyword evidence="4" id="KW-0521">NADP</keyword>
<evidence type="ECO:0000256" key="5">
    <source>
        <dbReference type="ARBA" id="ARBA00023002"/>
    </source>
</evidence>
<sequence length="257" mass="27507">MSNRFQGKVVLVTGGARGIGYATAERFAQEGARVAICDISADAAQSAAEALKRDGGHDAVGFGCDVTDEAQVETLFAQVIAQLGGLDVLVNNAGVTRDNLLFKMSVDDWDRVMNVHLRGTFLCTRAAQRHMVEQRSGKIVNLSSTSALGNRGQANYSSAKAGLQAFTRTAAIELGPFNINVNAVAPGFVDTEMTRQTAERRGIDPEEYKRQRAKSIPLGRVGVPRDIANVVAFLCSEDASFVSGQIIYVKGGPETLR</sequence>
<keyword evidence="5" id="KW-0560">Oxidoreductase</keyword>
<evidence type="ECO:0000256" key="3">
    <source>
        <dbReference type="ARBA" id="ARBA00017650"/>
    </source>
</evidence>
<protein>
    <recommendedName>
        <fullName evidence="3">3-oxoacyl-[acyl-carrier-protein] reductase FabG</fullName>
    </recommendedName>
    <alternativeName>
        <fullName evidence="6">Beta-ketoacyl-ACP reductase</fullName>
    </alternativeName>
</protein>
<dbReference type="GO" id="GO:0030497">
    <property type="term" value="P:fatty acid elongation"/>
    <property type="evidence" value="ECO:0007669"/>
    <property type="project" value="TreeGrafter"/>
</dbReference>
<dbReference type="AlphaFoldDB" id="A0A0E3YCK6"/>
<dbReference type="FunFam" id="3.40.50.720:FF:000115">
    <property type="entry name" value="3-oxoacyl-[acyl-carrier-protein] reductase FabG"/>
    <property type="match status" value="1"/>
</dbReference>
<evidence type="ECO:0000313" key="9">
    <source>
        <dbReference type="EMBL" id="AKC70772.1"/>
    </source>
</evidence>
<reference evidence="9" key="1">
    <citation type="submission" date="2016-06" db="EMBL/GenBank/DDBJ databases">
        <title>Pandoraea oxalativorans DSM 23570 Genome Sequencing.</title>
        <authorList>
            <person name="Ee R."/>
            <person name="Lim Y.-L."/>
            <person name="Yong D."/>
            <person name="Yin W.-F."/>
            <person name="Chan K.-G."/>
        </authorList>
    </citation>
    <scope>NUCLEOTIDE SEQUENCE</scope>
    <source>
        <strain evidence="9">DSM 23570</strain>
    </source>
</reference>
<keyword evidence="10" id="KW-1185">Reference proteome</keyword>
<dbReference type="NCBIfam" id="NF009466">
    <property type="entry name" value="PRK12826.1-2"/>
    <property type="match status" value="1"/>
</dbReference>
<comment type="catalytic activity">
    <reaction evidence="7">
        <text>a (3R)-hydroxyacyl-[ACP] + NADP(+) = a 3-oxoacyl-[ACP] + NADPH + H(+)</text>
        <dbReference type="Rhea" id="RHEA:17397"/>
        <dbReference type="Rhea" id="RHEA-COMP:9916"/>
        <dbReference type="Rhea" id="RHEA-COMP:9945"/>
        <dbReference type="ChEBI" id="CHEBI:15378"/>
        <dbReference type="ChEBI" id="CHEBI:57783"/>
        <dbReference type="ChEBI" id="CHEBI:58349"/>
        <dbReference type="ChEBI" id="CHEBI:78776"/>
        <dbReference type="ChEBI" id="CHEBI:78827"/>
        <dbReference type="EC" id="1.1.1.100"/>
    </reaction>
</comment>
<dbReference type="PROSITE" id="PS00061">
    <property type="entry name" value="ADH_SHORT"/>
    <property type="match status" value="1"/>
</dbReference>
<evidence type="ECO:0000313" key="10">
    <source>
        <dbReference type="Proteomes" id="UP000035050"/>
    </source>
</evidence>
<dbReference type="InterPro" id="IPR036291">
    <property type="entry name" value="NAD(P)-bd_dom_sf"/>
</dbReference>
<dbReference type="InterPro" id="IPR002347">
    <property type="entry name" value="SDR_fam"/>
</dbReference>
<dbReference type="NCBIfam" id="NF005559">
    <property type="entry name" value="PRK07231.1"/>
    <property type="match status" value="1"/>
</dbReference>
<evidence type="ECO:0000256" key="2">
    <source>
        <dbReference type="ARBA" id="ARBA00006484"/>
    </source>
</evidence>
<gene>
    <name evidence="9" type="ORF">MB84_16725</name>
</gene>
<dbReference type="PRINTS" id="PR00081">
    <property type="entry name" value="GDHRDH"/>
</dbReference>
<dbReference type="InterPro" id="IPR020904">
    <property type="entry name" value="Sc_DH/Rdtase_CS"/>
</dbReference>
<evidence type="ECO:0000256" key="1">
    <source>
        <dbReference type="ARBA" id="ARBA00002607"/>
    </source>
</evidence>
<organism evidence="9 10">
    <name type="scientific">Pandoraea oxalativorans</name>
    <dbReference type="NCBI Taxonomy" id="573737"/>
    <lineage>
        <taxon>Bacteria</taxon>
        <taxon>Pseudomonadati</taxon>
        <taxon>Pseudomonadota</taxon>
        <taxon>Betaproteobacteria</taxon>
        <taxon>Burkholderiales</taxon>
        <taxon>Burkholderiaceae</taxon>
        <taxon>Pandoraea</taxon>
    </lineage>
</organism>
<dbReference type="InterPro" id="IPR057326">
    <property type="entry name" value="KR_dom"/>
</dbReference>
<proteinExistence type="inferred from homology"/>
<dbReference type="Proteomes" id="UP000035050">
    <property type="component" value="Chromosome"/>
</dbReference>
<evidence type="ECO:0000256" key="4">
    <source>
        <dbReference type="ARBA" id="ARBA00022857"/>
    </source>
</evidence>
<dbReference type="EMBL" id="CP011253">
    <property type="protein sequence ID" value="AKC70772.1"/>
    <property type="molecule type" value="Genomic_DNA"/>
</dbReference>